<name>A0ABT3ZEH7_9HYPH</name>
<evidence type="ECO:0000256" key="1">
    <source>
        <dbReference type="RuleBase" id="RU003651"/>
    </source>
</evidence>
<feature type="region of interest" description="Disordered" evidence="2">
    <location>
        <begin position="434"/>
        <end position="454"/>
    </location>
</feature>
<dbReference type="EMBL" id="JAOVZR010000001">
    <property type="protein sequence ID" value="MCY0150212.1"/>
    <property type="molecule type" value="Genomic_DNA"/>
</dbReference>
<dbReference type="InterPro" id="IPR027417">
    <property type="entry name" value="P-loop_NTPase"/>
</dbReference>
<keyword evidence="1" id="KW-0547">Nucleotide-binding</keyword>
<feature type="region of interest" description="Disordered" evidence="2">
    <location>
        <begin position="114"/>
        <end position="140"/>
    </location>
</feature>
<evidence type="ECO:0000313" key="4">
    <source>
        <dbReference type="EMBL" id="MCY0150212.1"/>
    </source>
</evidence>
<evidence type="ECO:0000313" key="5">
    <source>
        <dbReference type="Proteomes" id="UP001073227"/>
    </source>
</evidence>
<dbReference type="InterPro" id="IPR003593">
    <property type="entry name" value="AAA+_ATPase"/>
</dbReference>
<dbReference type="InterPro" id="IPR003959">
    <property type="entry name" value="ATPase_AAA_core"/>
</dbReference>
<comment type="similarity">
    <text evidence="1">Belongs to the AAA ATPase family.</text>
</comment>
<organism evidence="4 5">
    <name type="scientific">Hoeflea algicola</name>
    <dbReference type="NCBI Taxonomy" id="2983763"/>
    <lineage>
        <taxon>Bacteria</taxon>
        <taxon>Pseudomonadati</taxon>
        <taxon>Pseudomonadota</taxon>
        <taxon>Alphaproteobacteria</taxon>
        <taxon>Hyphomicrobiales</taxon>
        <taxon>Rhizobiaceae</taxon>
        <taxon>Hoeflea</taxon>
    </lineage>
</organism>
<proteinExistence type="inferred from homology"/>
<dbReference type="InterPro" id="IPR003960">
    <property type="entry name" value="ATPase_AAA_CS"/>
</dbReference>
<dbReference type="Gene3D" id="3.40.50.300">
    <property type="entry name" value="P-loop containing nucleotide triphosphate hydrolases"/>
    <property type="match status" value="1"/>
</dbReference>
<dbReference type="PROSITE" id="PS00674">
    <property type="entry name" value="AAA"/>
    <property type="match status" value="1"/>
</dbReference>
<evidence type="ECO:0000259" key="3">
    <source>
        <dbReference type="SMART" id="SM00382"/>
    </source>
</evidence>
<gene>
    <name evidence="4" type="ORF">OEG84_21515</name>
</gene>
<dbReference type="PANTHER" id="PTHR23076">
    <property type="entry name" value="METALLOPROTEASE M41 FTSH"/>
    <property type="match status" value="1"/>
</dbReference>
<reference evidence="4" key="1">
    <citation type="submission" date="2022-10" db="EMBL/GenBank/DDBJ databases">
        <title>Hoeflea sp. G2-23, isolated from marine algae.</title>
        <authorList>
            <person name="Kristyanto S."/>
            <person name="Kim J.M."/>
            <person name="Jeon C.O."/>
        </authorList>
    </citation>
    <scope>NUCLEOTIDE SEQUENCE</scope>
    <source>
        <strain evidence="4">G2-23</strain>
    </source>
</reference>
<dbReference type="GO" id="GO:0005524">
    <property type="term" value="F:ATP binding"/>
    <property type="evidence" value="ECO:0007669"/>
    <property type="project" value="UniProtKB-KW"/>
</dbReference>
<dbReference type="SMART" id="SM00382">
    <property type="entry name" value="AAA"/>
    <property type="match status" value="1"/>
</dbReference>
<keyword evidence="5" id="KW-1185">Reference proteome</keyword>
<dbReference type="SUPFAM" id="SSF52540">
    <property type="entry name" value="P-loop containing nucleoside triphosphate hydrolases"/>
    <property type="match status" value="1"/>
</dbReference>
<evidence type="ECO:0000256" key="2">
    <source>
        <dbReference type="SAM" id="MobiDB-lite"/>
    </source>
</evidence>
<dbReference type="PANTHER" id="PTHR23076:SF97">
    <property type="entry name" value="ATP-DEPENDENT ZINC METALLOPROTEASE YME1L1"/>
    <property type="match status" value="1"/>
</dbReference>
<sequence>MSKISKRVSKYLIARQQRAARLEAFGRAIDAGILESQPLAESENNGVVWNLAAETAALFSGDVDKDRKLIRSLLEASSRKRKQIKRKLESVDQDAFNMDEEDGADETVIEVSTESTGNAAGHSDTLPEAGGESEPPANLTSTSCGPIPGEGTAANLPFRNMAALRDHVLSIVAGFASAPKVPEVAAALLLSRAFEQDEHAIDRLLSIMKRKKSIVAVQVPVRDFERHFGYLLEDGSALPFHVSLEPIAEGPTLTGRFKALADTTPRKSFSCFGSASLKRYDDDDELRTIVSKRVLTAFKPLIICDERDQPLPARLVAVADMVISGGGIDASLIADVLAICHNIPISRTWFLMTELDFEPGHLGIDDLAIAIRPGRSLTRIIAILLTLEAENRAMAEAKEDEDKERRLGTLMTRSETKKREKYAGCFDIIDPVKEPTASEPAKGQTAKQSAKPSTGKDHLFVENLAGYGDARQWSLDLKGDLGAFGNKEVAWSDLSSRLLLSGPPGTGKTTFAKALCNTLQVPLVATSVARWLESSNLGDVLAAMNATFEHATRTAPCILFIDEIDNIGNRGGSDRPYDDYWSSLVNRVLELLDGAAKTEGVIVVGATNRPDKIDPALLRSGRLEKHIVIPQPDTAALATIIAHHLGNDLNAILNSSEMGRLVGRTSPAGTLPGHSNTTIAGNGSDQLYDSKEGVLING</sequence>
<dbReference type="Pfam" id="PF00004">
    <property type="entry name" value="AAA"/>
    <property type="match status" value="1"/>
</dbReference>
<dbReference type="Proteomes" id="UP001073227">
    <property type="component" value="Unassembled WGS sequence"/>
</dbReference>
<keyword evidence="1 4" id="KW-0067">ATP-binding</keyword>
<protein>
    <submittedName>
        <fullName evidence="4">ATP-binding protein</fullName>
    </submittedName>
</protein>
<comment type="caution">
    <text evidence="4">The sequence shown here is derived from an EMBL/GenBank/DDBJ whole genome shotgun (WGS) entry which is preliminary data.</text>
</comment>
<dbReference type="RefSeq" id="WP_267655646.1">
    <property type="nucleotide sequence ID" value="NZ_JAOVZR010000001.1"/>
</dbReference>
<dbReference type="CDD" id="cd19481">
    <property type="entry name" value="RecA-like_protease"/>
    <property type="match status" value="1"/>
</dbReference>
<accession>A0ABT3ZEH7</accession>
<feature type="domain" description="AAA+ ATPase" evidence="3">
    <location>
        <begin position="494"/>
        <end position="633"/>
    </location>
</feature>